<organism evidence="5">
    <name type="scientific">Guillardia theta (strain CCMP2712)</name>
    <name type="common">Cryptophyte</name>
    <dbReference type="NCBI Taxonomy" id="905079"/>
    <lineage>
        <taxon>Eukaryota</taxon>
        <taxon>Cryptophyceae</taxon>
        <taxon>Pyrenomonadales</taxon>
        <taxon>Geminigeraceae</taxon>
        <taxon>Guillardia</taxon>
    </lineage>
</organism>
<dbReference type="KEGG" id="gtt:GUITHDRAFT_114973"/>
<dbReference type="RefSeq" id="XP_005825847.1">
    <property type="nucleotide sequence ID" value="XM_005825790.1"/>
</dbReference>
<evidence type="ECO:0000256" key="3">
    <source>
        <dbReference type="SAM" id="Phobius"/>
    </source>
</evidence>
<reference evidence="6" key="3">
    <citation type="submission" date="2015-06" db="UniProtKB">
        <authorList>
            <consortium name="EnsemblProtists"/>
        </authorList>
    </citation>
    <scope>IDENTIFICATION</scope>
</reference>
<proteinExistence type="inferred from homology"/>
<reference evidence="7" key="2">
    <citation type="submission" date="2012-11" db="EMBL/GenBank/DDBJ databases">
        <authorList>
            <person name="Kuo A."/>
            <person name="Curtis B.A."/>
            <person name="Tanifuji G."/>
            <person name="Burki F."/>
            <person name="Gruber A."/>
            <person name="Irimia M."/>
            <person name="Maruyama S."/>
            <person name="Arias M.C."/>
            <person name="Ball S.G."/>
            <person name="Gile G.H."/>
            <person name="Hirakawa Y."/>
            <person name="Hopkins J.F."/>
            <person name="Rensing S.A."/>
            <person name="Schmutz J."/>
            <person name="Symeonidi A."/>
            <person name="Elias M."/>
            <person name="Eveleigh R.J."/>
            <person name="Herman E.K."/>
            <person name="Klute M.J."/>
            <person name="Nakayama T."/>
            <person name="Obornik M."/>
            <person name="Reyes-Prieto A."/>
            <person name="Armbrust E.V."/>
            <person name="Aves S.J."/>
            <person name="Beiko R.G."/>
            <person name="Coutinho P."/>
            <person name="Dacks J.B."/>
            <person name="Durnford D.G."/>
            <person name="Fast N.M."/>
            <person name="Green B.R."/>
            <person name="Grisdale C."/>
            <person name="Hempe F."/>
            <person name="Henrissat B."/>
            <person name="Hoppner M.P."/>
            <person name="Ishida K.-I."/>
            <person name="Kim E."/>
            <person name="Koreny L."/>
            <person name="Kroth P.G."/>
            <person name="Liu Y."/>
            <person name="Malik S.-B."/>
            <person name="Maier U.G."/>
            <person name="McRose D."/>
            <person name="Mock T."/>
            <person name="Neilson J.A."/>
            <person name="Onodera N.T."/>
            <person name="Poole A.M."/>
            <person name="Pritham E.J."/>
            <person name="Richards T.A."/>
            <person name="Rocap G."/>
            <person name="Roy S.W."/>
            <person name="Sarai C."/>
            <person name="Schaack S."/>
            <person name="Shirato S."/>
            <person name="Slamovits C.H."/>
            <person name="Spencer D.F."/>
            <person name="Suzuki S."/>
            <person name="Worden A.Z."/>
            <person name="Zauner S."/>
            <person name="Barry K."/>
            <person name="Bell C."/>
            <person name="Bharti A.K."/>
            <person name="Crow J.A."/>
            <person name="Grimwood J."/>
            <person name="Kramer R."/>
            <person name="Lindquist E."/>
            <person name="Lucas S."/>
            <person name="Salamov A."/>
            <person name="McFadden G.I."/>
            <person name="Lane C.E."/>
            <person name="Keeling P.J."/>
            <person name="Gray M.W."/>
            <person name="Grigoriev I.V."/>
            <person name="Archibald J.M."/>
        </authorList>
    </citation>
    <scope>NUCLEOTIDE SEQUENCE</scope>
    <source>
        <strain evidence="7">CCMP2712</strain>
    </source>
</reference>
<dbReference type="PANTHER" id="PTHR43795">
    <property type="entry name" value="BIFUNCTIONAL ASPARTATE AMINOTRANSFERASE AND GLUTAMATE/ASPARTATE-PREPHENATE AMINOTRANSFERASE-RELATED"/>
    <property type="match status" value="1"/>
</dbReference>
<keyword evidence="7" id="KW-1185">Reference proteome</keyword>
<dbReference type="EMBL" id="JH993044">
    <property type="protein sequence ID" value="EKX38867.1"/>
    <property type="molecule type" value="Genomic_DNA"/>
</dbReference>
<gene>
    <name evidence="5" type="ORF">GUITHDRAFT_114973</name>
</gene>
<dbReference type="Proteomes" id="UP000011087">
    <property type="component" value="Unassembled WGS sequence"/>
</dbReference>
<evidence type="ECO:0000313" key="6">
    <source>
        <dbReference type="EnsemblProtists" id="EKX38867"/>
    </source>
</evidence>
<sequence length="478" mass="52893">MEREDEETGMIEKEEGGKKVWKDVVIGVLLLCTLSLGISTALLAAKAANKASSIGEFFCQISGTIPSTPAPAPSPPVISTELSKVVDETMSACSNQGYKYTGETNCTCMDCYTGARCQTFVGADKCSIDANGGSPYMFAEYWVRYPETEFQMKLSERLGYLPAGIRSRLEEGIRKLHKLAGNAVTDNMNIVFGDGSTPLLTLVSTILQSSTNSLPLKVWAQKPFYSGYSSLSYANLVKFVGDEENRTTAAADEKVVEYVTSPNNPDGEIRTGVLSHPLTVFDKAYSWPMYTFIDQPFNTSAHPLSLWTLSKVTGHASSRVGWALVGDKKLADAMQAMACPIGCPVESQLVAIRAIEHVLSTQGELMKWGRAKFTERWGRIGEVFRNVSCYKVRNPRAEGYDRYDQKVYKQTPPYLWMECLNLPDQKSCGDMLRSYGMKCRDGEYFGMPKSFARLSLYVASPVFNVLIQKLTNMFANTC</sequence>
<dbReference type="OMA" id="ASCNYNE"/>
<keyword evidence="3" id="KW-1133">Transmembrane helix</keyword>
<dbReference type="STRING" id="905079.L1IS14"/>
<dbReference type="Gene3D" id="3.90.1150.10">
    <property type="entry name" value="Aspartate Aminotransferase, domain 1"/>
    <property type="match status" value="1"/>
</dbReference>
<evidence type="ECO:0000313" key="7">
    <source>
        <dbReference type="Proteomes" id="UP000011087"/>
    </source>
</evidence>
<dbReference type="InterPro" id="IPR050478">
    <property type="entry name" value="Ethylene_sulfur-biosynth"/>
</dbReference>
<dbReference type="GO" id="GO:0008483">
    <property type="term" value="F:transaminase activity"/>
    <property type="evidence" value="ECO:0007669"/>
    <property type="project" value="TreeGrafter"/>
</dbReference>
<keyword evidence="2" id="KW-0663">Pyridoxal phosphate</keyword>
<dbReference type="Gene3D" id="3.40.640.10">
    <property type="entry name" value="Type I PLP-dependent aspartate aminotransferase-like (Major domain)"/>
    <property type="match status" value="1"/>
</dbReference>
<keyword evidence="3" id="KW-0472">Membrane</keyword>
<name>L1IS14_GUITC</name>
<dbReference type="eggNOG" id="ENOG502QQJV">
    <property type="taxonomic scope" value="Eukaryota"/>
</dbReference>
<dbReference type="Gene3D" id="2.10.25.30">
    <property type="entry name" value="EGF-like, alliinase"/>
    <property type="match status" value="1"/>
</dbReference>
<keyword evidence="3" id="KW-0812">Transmembrane</keyword>
<feature type="domain" description="Alliinase C-terminal" evidence="4">
    <location>
        <begin position="128"/>
        <end position="473"/>
    </location>
</feature>
<dbReference type="InterPro" id="IPR006948">
    <property type="entry name" value="Alliinase_C"/>
</dbReference>
<protein>
    <recommendedName>
        <fullName evidence="4">Alliinase C-terminal domain-containing protein</fullName>
    </recommendedName>
</protein>
<evidence type="ECO:0000313" key="5">
    <source>
        <dbReference type="EMBL" id="EKX38867.1"/>
    </source>
</evidence>
<dbReference type="HOGENOM" id="CLU_036760_2_0_1"/>
<reference evidence="5 7" key="1">
    <citation type="journal article" date="2012" name="Nature">
        <title>Algal genomes reveal evolutionary mosaicism and the fate of nucleomorphs.</title>
        <authorList>
            <consortium name="DOE Joint Genome Institute"/>
            <person name="Curtis B.A."/>
            <person name="Tanifuji G."/>
            <person name="Burki F."/>
            <person name="Gruber A."/>
            <person name="Irimia M."/>
            <person name="Maruyama S."/>
            <person name="Arias M.C."/>
            <person name="Ball S.G."/>
            <person name="Gile G.H."/>
            <person name="Hirakawa Y."/>
            <person name="Hopkins J.F."/>
            <person name="Kuo A."/>
            <person name="Rensing S.A."/>
            <person name="Schmutz J."/>
            <person name="Symeonidi A."/>
            <person name="Elias M."/>
            <person name="Eveleigh R.J."/>
            <person name="Herman E.K."/>
            <person name="Klute M.J."/>
            <person name="Nakayama T."/>
            <person name="Obornik M."/>
            <person name="Reyes-Prieto A."/>
            <person name="Armbrust E.V."/>
            <person name="Aves S.J."/>
            <person name="Beiko R.G."/>
            <person name="Coutinho P."/>
            <person name="Dacks J.B."/>
            <person name="Durnford D.G."/>
            <person name="Fast N.M."/>
            <person name="Green B.R."/>
            <person name="Grisdale C.J."/>
            <person name="Hempel F."/>
            <person name="Henrissat B."/>
            <person name="Hoppner M.P."/>
            <person name="Ishida K."/>
            <person name="Kim E."/>
            <person name="Koreny L."/>
            <person name="Kroth P.G."/>
            <person name="Liu Y."/>
            <person name="Malik S.B."/>
            <person name="Maier U.G."/>
            <person name="McRose D."/>
            <person name="Mock T."/>
            <person name="Neilson J.A."/>
            <person name="Onodera N.T."/>
            <person name="Poole A.M."/>
            <person name="Pritham E.J."/>
            <person name="Richards T.A."/>
            <person name="Rocap G."/>
            <person name="Roy S.W."/>
            <person name="Sarai C."/>
            <person name="Schaack S."/>
            <person name="Shirato S."/>
            <person name="Slamovits C.H."/>
            <person name="Spencer D.F."/>
            <person name="Suzuki S."/>
            <person name="Worden A.Z."/>
            <person name="Zauner S."/>
            <person name="Barry K."/>
            <person name="Bell C."/>
            <person name="Bharti A.K."/>
            <person name="Crow J.A."/>
            <person name="Grimwood J."/>
            <person name="Kramer R."/>
            <person name="Lindquist E."/>
            <person name="Lucas S."/>
            <person name="Salamov A."/>
            <person name="McFadden G.I."/>
            <person name="Lane C.E."/>
            <person name="Keeling P.J."/>
            <person name="Gray M.W."/>
            <person name="Grigoriev I.V."/>
            <person name="Archibald J.M."/>
        </authorList>
    </citation>
    <scope>NUCLEOTIDE SEQUENCE</scope>
    <source>
        <strain evidence="5 7">CCMP2712</strain>
    </source>
</reference>
<dbReference type="InterPro" id="IPR037029">
    <property type="entry name" value="Alliinase_N_sf"/>
</dbReference>
<feature type="transmembrane region" description="Helical" evidence="3">
    <location>
        <begin position="24"/>
        <end position="45"/>
    </location>
</feature>
<evidence type="ECO:0000256" key="1">
    <source>
        <dbReference type="ARBA" id="ARBA00006312"/>
    </source>
</evidence>
<dbReference type="InterPro" id="IPR015422">
    <property type="entry name" value="PyrdxlP-dep_Trfase_small"/>
</dbReference>
<dbReference type="SUPFAM" id="SSF53383">
    <property type="entry name" value="PLP-dependent transferases"/>
    <property type="match status" value="1"/>
</dbReference>
<dbReference type="AlphaFoldDB" id="L1IS14"/>
<dbReference type="GeneID" id="17295651"/>
<dbReference type="GO" id="GO:0006520">
    <property type="term" value="P:amino acid metabolic process"/>
    <property type="evidence" value="ECO:0007669"/>
    <property type="project" value="TreeGrafter"/>
</dbReference>
<dbReference type="InterPro" id="IPR015424">
    <property type="entry name" value="PyrdxlP-dep_Trfase"/>
</dbReference>
<dbReference type="InterPro" id="IPR015421">
    <property type="entry name" value="PyrdxlP-dep_Trfase_major"/>
</dbReference>
<dbReference type="PANTHER" id="PTHR43795:SF20">
    <property type="entry name" value="TRYPTOPHAN AMINOTRANSFERASE-RELATED PROTEIN 3"/>
    <property type="match status" value="1"/>
</dbReference>
<dbReference type="Pfam" id="PF04864">
    <property type="entry name" value="Alliinase_C"/>
    <property type="match status" value="1"/>
</dbReference>
<dbReference type="GO" id="GO:0016846">
    <property type="term" value="F:carbon-sulfur lyase activity"/>
    <property type="evidence" value="ECO:0007669"/>
    <property type="project" value="InterPro"/>
</dbReference>
<dbReference type="EnsemblProtists" id="EKX38867">
    <property type="protein sequence ID" value="EKX38867"/>
    <property type="gene ID" value="GUITHDRAFT_114973"/>
</dbReference>
<comment type="similarity">
    <text evidence="1">Belongs to the alliinase family.</text>
</comment>
<accession>L1IS14</accession>
<dbReference type="PaxDb" id="55529-EKX38867"/>
<evidence type="ECO:0000259" key="4">
    <source>
        <dbReference type="Pfam" id="PF04864"/>
    </source>
</evidence>
<evidence type="ECO:0000256" key="2">
    <source>
        <dbReference type="ARBA" id="ARBA00022898"/>
    </source>
</evidence>
<dbReference type="OrthoDB" id="2020362at2759"/>